<dbReference type="PRINTS" id="PR00117">
    <property type="entry name" value="BARNASE"/>
</dbReference>
<dbReference type="Gene3D" id="3.10.450.30">
    <property type="entry name" value="Microbial ribonucleases"/>
    <property type="match status" value="1"/>
</dbReference>
<evidence type="ECO:0000256" key="3">
    <source>
        <dbReference type="ARBA" id="ARBA00022214"/>
    </source>
</evidence>
<evidence type="ECO:0000256" key="7">
    <source>
        <dbReference type="SAM" id="SignalP"/>
    </source>
</evidence>
<sequence>MSSAQAAGSKLESCRFPSPPDKIVKTTSLLLLLAALSLPALAQPSCADAAAQANRQSGNKLDTAELSDALLSLNRDGRLPDKFVTKRQAQDAGWKAGRSLWSVPALKGKSIGGDRFGNYEKRLPAGKWQEADLNYKGGKRGAYRLVFSKQGLRYVSVDHYNNFIEVAPCR</sequence>
<name>A0A1S1XAH2_9NEIS</name>
<proteinExistence type="inferred from homology"/>
<organism evidence="8 9">
    <name type="scientific">Chromobacterium amazonense</name>
    <dbReference type="NCBI Taxonomy" id="1382803"/>
    <lineage>
        <taxon>Bacteria</taxon>
        <taxon>Pseudomonadati</taxon>
        <taxon>Pseudomonadota</taxon>
        <taxon>Betaproteobacteria</taxon>
        <taxon>Neisseriales</taxon>
        <taxon>Chromobacteriaceae</taxon>
        <taxon>Chromobacterium</taxon>
    </lineage>
</organism>
<evidence type="ECO:0000256" key="1">
    <source>
        <dbReference type="ARBA" id="ARBA00004613"/>
    </source>
</evidence>
<dbReference type="Pfam" id="PF00545">
    <property type="entry name" value="Ribonuclease"/>
    <property type="match status" value="1"/>
</dbReference>
<accession>A0A1S1XAH2</accession>
<feature type="chain" id="PRO_5030033466" description="Ribonuclease" evidence="7">
    <location>
        <begin position="43"/>
        <end position="170"/>
    </location>
</feature>
<dbReference type="Proteomes" id="UP000239469">
    <property type="component" value="Unassembled WGS sequence"/>
</dbReference>
<keyword evidence="6" id="KW-0378">Hydrolase</keyword>
<evidence type="ECO:0000256" key="4">
    <source>
        <dbReference type="ARBA" id="ARBA00022525"/>
    </source>
</evidence>
<dbReference type="InterPro" id="IPR016191">
    <property type="entry name" value="Ribonuclease/ribotoxin"/>
</dbReference>
<dbReference type="AlphaFoldDB" id="A0A1S1XAH2"/>
<keyword evidence="7" id="KW-0732">Signal</keyword>
<protein>
    <recommendedName>
        <fullName evidence="3">Ribonuclease</fullName>
    </recommendedName>
</protein>
<evidence type="ECO:0000313" key="9">
    <source>
        <dbReference type="Proteomes" id="UP000239469"/>
    </source>
</evidence>
<dbReference type="InterPro" id="IPR000026">
    <property type="entry name" value="N1-like"/>
</dbReference>
<feature type="signal peptide" evidence="7">
    <location>
        <begin position="1"/>
        <end position="42"/>
    </location>
</feature>
<evidence type="ECO:0000256" key="6">
    <source>
        <dbReference type="ARBA" id="ARBA00022801"/>
    </source>
</evidence>
<dbReference type="SUPFAM" id="SSF53933">
    <property type="entry name" value="Microbial ribonucleases"/>
    <property type="match status" value="1"/>
</dbReference>
<gene>
    <name evidence="8" type="ORF">BUE93_16280</name>
</gene>
<evidence type="ECO:0000256" key="5">
    <source>
        <dbReference type="ARBA" id="ARBA00022722"/>
    </source>
</evidence>
<reference evidence="8 9" key="1">
    <citation type="submission" date="2017-01" db="EMBL/GenBank/DDBJ databases">
        <title>New insights into the genetic diversity of Chromobacterium isolated from tropical freshwater lake.</title>
        <authorList>
            <person name="Santos A.B."/>
            <person name="Nascimento A.M."/>
            <person name="Da Silva P.C."/>
        </authorList>
    </citation>
    <scope>NUCLEOTIDE SEQUENCE [LARGE SCALE GENOMIC DNA]</scope>
    <source>
        <strain evidence="8 9">56AF</strain>
    </source>
</reference>
<comment type="caution">
    <text evidence="8">The sequence shown here is derived from an EMBL/GenBank/DDBJ whole genome shotgun (WGS) entry which is preliminary data.</text>
</comment>
<dbReference type="GO" id="GO:0016787">
    <property type="term" value="F:hydrolase activity"/>
    <property type="evidence" value="ECO:0007669"/>
    <property type="project" value="UniProtKB-KW"/>
</dbReference>
<comment type="similarity">
    <text evidence="2">Belongs to the ribonuclease N1/T1 family.</text>
</comment>
<evidence type="ECO:0000256" key="2">
    <source>
        <dbReference type="ARBA" id="ARBA00009006"/>
    </source>
</evidence>
<dbReference type="GO" id="GO:0004521">
    <property type="term" value="F:RNA endonuclease activity"/>
    <property type="evidence" value="ECO:0007669"/>
    <property type="project" value="InterPro"/>
</dbReference>
<evidence type="ECO:0000313" key="8">
    <source>
        <dbReference type="EMBL" id="PRP69343.1"/>
    </source>
</evidence>
<comment type="subcellular location">
    <subcellularLocation>
        <location evidence="1">Secreted</location>
    </subcellularLocation>
</comment>
<dbReference type="InterPro" id="IPR001887">
    <property type="entry name" value="Barnase"/>
</dbReference>
<keyword evidence="5" id="KW-0540">Nuclease</keyword>
<dbReference type="EMBL" id="MTBD01000030">
    <property type="protein sequence ID" value="PRP69343.1"/>
    <property type="molecule type" value="Genomic_DNA"/>
</dbReference>
<dbReference type="GO" id="GO:0005576">
    <property type="term" value="C:extracellular region"/>
    <property type="evidence" value="ECO:0007669"/>
    <property type="project" value="UniProtKB-SubCell"/>
</dbReference>
<dbReference type="GO" id="GO:0003723">
    <property type="term" value="F:RNA binding"/>
    <property type="evidence" value="ECO:0007669"/>
    <property type="project" value="InterPro"/>
</dbReference>
<keyword evidence="4" id="KW-0964">Secreted</keyword>